<keyword evidence="2" id="KW-1185">Reference proteome</keyword>
<comment type="caution">
    <text evidence="1">The sequence shown here is derived from an EMBL/GenBank/DDBJ whole genome shotgun (WGS) entry which is preliminary data.</text>
</comment>
<protein>
    <submittedName>
        <fullName evidence="1">Uncharacterized protein</fullName>
    </submittedName>
</protein>
<sequence>MSESLVLDVVRSDGLSVHPTTAEGPRDFVVADDELDRRCGAWLASGGRDA</sequence>
<gene>
    <name evidence="1" type="ORF">CLV34_1619</name>
</gene>
<dbReference type="RefSeq" id="WP_157803757.1">
    <property type="nucleotide sequence ID" value="NZ_PGTZ01000007.1"/>
</dbReference>
<evidence type="ECO:0000313" key="2">
    <source>
        <dbReference type="Proteomes" id="UP000231586"/>
    </source>
</evidence>
<dbReference type="EMBL" id="PGTZ01000007">
    <property type="protein sequence ID" value="PJI94133.1"/>
    <property type="molecule type" value="Genomic_DNA"/>
</dbReference>
<organism evidence="1 2">
    <name type="scientific">Luteimicrobium subarcticum</name>
    <dbReference type="NCBI Taxonomy" id="620910"/>
    <lineage>
        <taxon>Bacteria</taxon>
        <taxon>Bacillati</taxon>
        <taxon>Actinomycetota</taxon>
        <taxon>Actinomycetes</taxon>
        <taxon>Micrococcales</taxon>
        <taxon>Luteimicrobium</taxon>
    </lineage>
</organism>
<name>A0A2M8WT76_9MICO</name>
<proteinExistence type="predicted"/>
<dbReference type="AlphaFoldDB" id="A0A2M8WT76"/>
<dbReference type="Proteomes" id="UP000231586">
    <property type="component" value="Unassembled WGS sequence"/>
</dbReference>
<accession>A0A2M8WT76</accession>
<reference evidence="1 2" key="1">
    <citation type="submission" date="2017-11" db="EMBL/GenBank/DDBJ databases">
        <title>Genomic Encyclopedia of Archaeal and Bacterial Type Strains, Phase II (KMG-II): From Individual Species to Whole Genera.</title>
        <authorList>
            <person name="Goeker M."/>
        </authorList>
    </citation>
    <scope>NUCLEOTIDE SEQUENCE [LARGE SCALE GENOMIC DNA]</scope>
    <source>
        <strain evidence="1 2">DSM 22413</strain>
    </source>
</reference>
<evidence type="ECO:0000313" key="1">
    <source>
        <dbReference type="EMBL" id="PJI94133.1"/>
    </source>
</evidence>